<reference evidence="1" key="1">
    <citation type="submission" date="2020-11" db="EMBL/GenBank/DDBJ databases">
        <authorList>
            <person name="Tran Van P."/>
        </authorList>
    </citation>
    <scope>NUCLEOTIDE SEQUENCE</scope>
</reference>
<proteinExistence type="predicted"/>
<evidence type="ECO:0000313" key="1">
    <source>
        <dbReference type="EMBL" id="CAD7415445.1"/>
    </source>
</evidence>
<organism evidence="1">
    <name type="scientific">Timema poppense</name>
    <name type="common">Walking stick</name>
    <dbReference type="NCBI Taxonomy" id="170557"/>
    <lineage>
        <taxon>Eukaryota</taxon>
        <taxon>Metazoa</taxon>
        <taxon>Ecdysozoa</taxon>
        <taxon>Arthropoda</taxon>
        <taxon>Hexapoda</taxon>
        <taxon>Insecta</taxon>
        <taxon>Pterygota</taxon>
        <taxon>Neoptera</taxon>
        <taxon>Polyneoptera</taxon>
        <taxon>Phasmatodea</taxon>
        <taxon>Timematodea</taxon>
        <taxon>Timematoidea</taxon>
        <taxon>Timematidae</taxon>
        <taxon>Timema</taxon>
    </lineage>
</organism>
<gene>
    <name evidence="1" type="ORF">TPSB3V08_LOCUS10330</name>
</gene>
<dbReference type="AlphaFoldDB" id="A0A7R9DIU4"/>
<dbReference type="EMBL" id="OD009249">
    <property type="protein sequence ID" value="CAD7415445.1"/>
    <property type="molecule type" value="Genomic_DNA"/>
</dbReference>
<name>A0A7R9DIU4_TIMPO</name>
<accession>A0A7R9DIU4</accession>
<protein>
    <submittedName>
        <fullName evidence="1">Uncharacterized protein</fullName>
    </submittedName>
</protein>
<sequence length="83" mass="9063">MIGNRSTSIVADGSGRSLVISRGLSVQLSESRPTESERASAQYININEWFKHCLISRGLASASQKESRSLFNNLASCQYKLVG</sequence>